<protein>
    <recommendedName>
        <fullName evidence="2">Mitochondrial resolvase Ydc2 catalytic domain-containing protein</fullName>
    </recommendedName>
</protein>
<proteinExistence type="predicted"/>
<dbReference type="Gene3D" id="3.30.420.10">
    <property type="entry name" value="Ribonuclease H-like superfamily/Ribonuclease H"/>
    <property type="match status" value="1"/>
</dbReference>
<dbReference type="PANTHER" id="PTHR28072:SF1">
    <property type="entry name" value="CRUCIFORM CUTTING ENDONUCLEASE 1, MITOCHONDRIAL-RELATED"/>
    <property type="match status" value="1"/>
</dbReference>
<dbReference type="GO" id="GO:0000403">
    <property type="term" value="F:Y-form DNA binding"/>
    <property type="evidence" value="ECO:0007669"/>
    <property type="project" value="TreeGrafter"/>
</dbReference>
<evidence type="ECO:0000256" key="1">
    <source>
        <dbReference type="SAM" id="MobiDB-lite"/>
    </source>
</evidence>
<reference evidence="3 4" key="1">
    <citation type="submission" date="2017-03" db="EMBL/GenBank/DDBJ databases">
        <title>Genomes of endolithic fungi from Antarctica.</title>
        <authorList>
            <person name="Coleine C."/>
            <person name="Masonjones S."/>
            <person name="Stajich J.E."/>
        </authorList>
    </citation>
    <scope>NUCLEOTIDE SEQUENCE [LARGE SCALE GENOMIC DNA]</scope>
    <source>
        <strain evidence="3 4">CCFEE 6315</strain>
    </source>
</reference>
<dbReference type="SUPFAM" id="SSF53098">
    <property type="entry name" value="Ribonuclease H-like"/>
    <property type="match status" value="1"/>
</dbReference>
<dbReference type="InterPro" id="IPR036397">
    <property type="entry name" value="RNaseH_sf"/>
</dbReference>
<evidence type="ECO:0000313" key="3">
    <source>
        <dbReference type="EMBL" id="TKA27220.1"/>
    </source>
</evidence>
<dbReference type="Pfam" id="PF09159">
    <property type="entry name" value="Ydc2-catalyt"/>
    <property type="match status" value="1"/>
</dbReference>
<feature type="region of interest" description="Disordered" evidence="1">
    <location>
        <begin position="94"/>
        <end position="132"/>
    </location>
</feature>
<feature type="compositionally biased region" description="Basic and acidic residues" evidence="1">
    <location>
        <begin position="95"/>
        <end position="109"/>
    </location>
</feature>
<organism evidence="3 4">
    <name type="scientific">Salinomyces thailandicus</name>
    <dbReference type="NCBI Taxonomy" id="706561"/>
    <lineage>
        <taxon>Eukaryota</taxon>
        <taxon>Fungi</taxon>
        <taxon>Dikarya</taxon>
        <taxon>Ascomycota</taxon>
        <taxon>Pezizomycotina</taxon>
        <taxon>Dothideomycetes</taxon>
        <taxon>Dothideomycetidae</taxon>
        <taxon>Mycosphaerellales</taxon>
        <taxon>Teratosphaeriaceae</taxon>
        <taxon>Salinomyces</taxon>
    </lineage>
</organism>
<dbReference type="EMBL" id="NAJL01000024">
    <property type="protein sequence ID" value="TKA27220.1"/>
    <property type="molecule type" value="Genomic_DNA"/>
</dbReference>
<feature type="domain" description="Mitochondrial resolvase Ydc2 catalytic" evidence="2">
    <location>
        <begin position="53"/>
        <end position="343"/>
    </location>
</feature>
<gene>
    <name evidence="3" type="ORF">B0A50_04557</name>
</gene>
<dbReference type="GO" id="GO:0070336">
    <property type="term" value="F:flap-structured DNA binding"/>
    <property type="evidence" value="ECO:0007669"/>
    <property type="project" value="TreeGrafter"/>
</dbReference>
<dbReference type="InterPro" id="IPR012337">
    <property type="entry name" value="RNaseH-like_sf"/>
</dbReference>
<accession>A0A4U0TXM4</accession>
<dbReference type="CDD" id="cd16963">
    <property type="entry name" value="CCE1"/>
    <property type="match status" value="1"/>
</dbReference>
<dbReference type="Proteomes" id="UP000308549">
    <property type="component" value="Unassembled WGS sequence"/>
</dbReference>
<dbReference type="GO" id="GO:0005739">
    <property type="term" value="C:mitochondrion"/>
    <property type="evidence" value="ECO:0007669"/>
    <property type="project" value="TreeGrafter"/>
</dbReference>
<dbReference type="GO" id="GO:0004520">
    <property type="term" value="F:DNA endonuclease activity"/>
    <property type="evidence" value="ECO:0007669"/>
    <property type="project" value="TreeGrafter"/>
</dbReference>
<dbReference type="InterPro" id="IPR039197">
    <property type="entry name" value="Mrs1/Cce1"/>
</dbReference>
<dbReference type="AlphaFoldDB" id="A0A4U0TXM4"/>
<keyword evidence="4" id="KW-1185">Reference proteome</keyword>
<dbReference type="InterPro" id="IPR015242">
    <property type="entry name" value="Ydc2_cat"/>
</dbReference>
<dbReference type="PANTHER" id="PTHR28072">
    <property type="entry name" value="CRUCIFORM CUTTING ENDONUCLEASE 1, MITOCHONDRIAL-RELATED"/>
    <property type="match status" value="1"/>
</dbReference>
<name>A0A4U0TXM4_9PEZI</name>
<evidence type="ECO:0000259" key="2">
    <source>
        <dbReference type="Pfam" id="PF09159"/>
    </source>
</evidence>
<feature type="region of interest" description="Disordered" evidence="1">
    <location>
        <begin position="242"/>
        <end position="262"/>
    </location>
</feature>
<sequence>MAALNPLTRLSSGLLKHSAFLMGLPTTGTKAELDHAIRTRLSRGSERFKGGRIVSVDMGIRNLAYCVLDVPLADDRRQDSDLCSSDRPMELTQWSKRDLLLPTREKRNDPGGAGQEGKPTGTVDATTRGRQRKPAVKTVVSSAAFTPYMLSKTAYEVVKDLLRHKPDAILIERQRFRSGGQAAIQEWTVRVNMLESMLWACLHTLQERNDTRLGAFPTVHAVSPATVAKFWAARDNVALEPQAQHYDGSSEGSRSLPSIGMPRQKVDKKDKVAVVRSWVNSGGYALPLQFVGDAAQTAAIFQEKLDGKTRKRAIEGGPAFDKLDDLADCLLQAVAWVKWDENTWKIGRLLQQ</sequence>
<dbReference type="GO" id="GO:0000402">
    <property type="term" value="F:crossed form four-way junction DNA binding"/>
    <property type="evidence" value="ECO:0007669"/>
    <property type="project" value="TreeGrafter"/>
</dbReference>
<comment type="caution">
    <text evidence="3">The sequence shown here is derived from an EMBL/GenBank/DDBJ whole genome shotgun (WGS) entry which is preliminary data.</text>
</comment>
<dbReference type="OrthoDB" id="5552842at2759"/>
<evidence type="ECO:0000313" key="4">
    <source>
        <dbReference type="Proteomes" id="UP000308549"/>
    </source>
</evidence>